<dbReference type="GO" id="GO:0005829">
    <property type="term" value="C:cytosol"/>
    <property type="evidence" value="ECO:0007669"/>
    <property type="project" value="UniProtKB-SubCell"/>
</dbReference>
<dbReference type="HOGENOM" id="CLU_008964_5_0_1"/>
<dbReference type="GeneTree" id="ENSGT00940000155504"/>
<dbReference type="GO" id="GO:0008289">
    <property type="term" value="F:lipid binding"/>
    <property type="evidence" value="ECO:0007669"/>
    <property type="project" value="UniProtKB-KW"/>
</dbReference>
<dbReference type="GO" id="GO:0005741">
    <property type="term" value="C:mitochondrial outer membrane"/>
    <property type="evidence" value="ECO:0007669"/>
    <property type="project" value="UniProtKB-SubCell"/>
</dbReference>
<evidence type="ECO:0000256" key="2">
    <source>
        <dbReference type="ARBA" id="ARBA00004275"/>
    </source>
</evidence>
<evidence type="ECO:0000256" key="22">
    <source>
        <dbReference type="ARBA" id="ARBA00023140"/>
    </source>
</evidence>
<keyword evidence="20 27" id="KW-0342">GTP-binding</keyword>
<dbReference type="Pfam" id="PF00350">
    <property type="entry name" value="Dynamin_N"/>
    <property type="match status" value="1"/>
</dbReference>
<dbReference type="GO" id="GO:0005525">
    <property type="term" value="F:GTP binding"/>
    <property type="evidence" value="ECO:0007669"/>
    <property type="project" value="UniProtKB-KW"/>
</dbReference>
<gene>
    <name evidence="31" type="primary">LOC101168415</name>
</gene>
<dbReference type="PROSITE" id="PS51388">
    <property type="entry name" value="GED"/>
    <property type="match status" value="1"/>
</dbReference>
<evidence type="ECO:0000256" key="1">
    <source>
        <dbReference type="ARBA" id="ARBA00004184"/>
    </source>
</evidence>
<dbReference type="InterPro" id="IPR022812">
    <property type="entry name" value="Dynamin"/>
</dbReference>
<dbReference type="eggNOG" id="KOG0446">
    <property type="taxonomic scope" value="Eukaryota"/>
</dbReference>
<dbReference type="InterPro" id="IPR000375">
    <property type="entry name" value="Dynamin_stalk"/>
</dbReference>
<keyword evidence="19" id="KW-0496">Mitochondrion</keyword>
<dbReference type="AlphaFoldDB" id="H2M4P9"/>
<evidence type="ECO:0000256" key="21">
    <source>
        <dbReference type="ARBA" id="ARBA00023136"/>
    </source>
</evidence>
<dbReference type="PROSITE" id="PS51718">
    <property type="entry name" value="G_DYNAMIN_2"/>
    <property type="match status" value="1"/>
</dbReference>
<keyword evidence="13" id="KW-1000">Mitochondrion outer membrane</keyword>
<keyword evidence="15" id="KW-0770">Synapse</keyword>
<evidence type="ECO:0000256" key="26">
    <source>
        <dbReference type="ARBA" id="ARBA00048040"/>
    </source>
</evidence>
<evidence type="ECO:0000259" key="29">
    <source>
        <dbReference type="PROSITE" id="PS51388"/>
    </source>
</evidence>
<keyword evidence="11" id="KW-0963">Cytoplasm</keyword>
<dbReference type="Gene3D" id="1.20.120.1240">
    <property type="entry name" value="Dynamin, middle domain"/>
    <property type="match status" value="1"/>
</dbReference>
<evidence type="ECO:0000256" key="28">
    <source>
        <dbReference type="SAM" id="MobiDB-lite"/>
    </source>
</evidence>
<evidence type="ECO:0000256" key="20">
    <source>
        <dbReference type="ARBA" id="ARBA00023134"/>
    </source>
</evidence>
<dbReference type="GO" id="GO:0003924">
    <property type="term" value="F:GTPase activity"/>
    <property type="evidence" value="ECO:0007669"/>
    <property type="project" value="InterPro"/>
</dbReference>
<dbReference type="Gene3D" id="3.40.50.300">
    <property type="entry name" value="P-loop containing nucleotide triphosphate hydrolases"/>
    <property type="match status" value="1"/>
</dbReference>
<keyword evidence="32" id="KW-1185">Reference proteome</keyword>
<dbReference type="GO" id="GO:0030672">
    <property type="term" value="C:synaptic vesicle membrane"/>
    <property type="evidence" value="ECO:0007669"/>
    <property type="project" value="UniProtKB-SubCell"/>
</dbReference>
<evidence type="ECO:0000256" key="15">
    <source>
        <dbReference type="ARBA" id="ARBA00023018"/>
    </source>
</evidence>
<reference evidence="31 32" key="1">
    <citation type="journal article" date="2007" name="Nature">
        <title>The medaka draft genome and insights into vertebrate genome evolution.</title>
        <authorList>
            <person name="Kasahara M."/>
            <person name="Naruse K."/>
            <person name="Sasaki S."/>
            <person name="Nakatani Y."/>
            <person name="Qu W."/>
            <person name="Ahsan B."/>
            <person name="Yamada T."/>
            <person name="Nagayasu Y."/>
            <person name="Doi K."/>
            <person name="Kasai Y."/>
            <person name="Jindo T."/>
            <person name="Kobayashi D."/>
            <person name="Shimada A."/>
            <person name="Toyoda A."/>
            <person name="Kuroki Y."/>
            <person name="Fujiyama A."/>
            <person name="Sasaki T."/>
            <person name="Shimizu A."/>
            <person name="Asakawa S."/>
            <person name="Shimizu N."/>
            <person name="Hashimoto S."/>
            <person name="Yang J."/>
            <person name="Lee Y."/>
            <person name="Matsushima K."/>
            <person name="Sugano S."/>
            <person name="Sakaizumi M."/>
            <person name="Narita T."/>
            <person name="Ohishi K."/>
            <person name="Haga S."/>
            <person name="Ohta F."/>
            <person name="Nomoto H."/>
            <person name="Nogata K."/>
            <person name="Morishita T."/>
            <person name="Endo T."/>
            <person name="Shin-I T."/>
            <person name="Takeda H."/>
            <person name="Morishita S."/>
            <person name="Kohara Y."/>
        </authorList>
    </citation>
    <scope>NUCLEOTIDE SEQUENCE [LARGE SCALE GENOMIC DNA]</scope>
    <source>
        <strain evidence="31 32">Hd-rR</strain>
    </source>
</reference>
<comment type="catalytic activity">
    <reaction evidence="26">
        <text>GTP + H2O = GDP + phosphate + H(+)</text>
        <dbReference type="Rhea" id="RHEA:19669"/>
        <dbReference type="ChEBI" id="CHEBI:15377"/>
        <dbReference type="ChEBI" id="CHEBI:15378"/>
        <dbReference type="ChEBI" id="CHEBI:37565"/>
        <dbReference type="ChEBI" id="CHEBI:43474"/>
        <dbReference type="ChEBI" id="CHEBI:58189"/>
        <dbReference type="EC" id="3.6.5.5"/>
    </reaction>
</comment>
<evidence type="ECO:0000256" key="9">
    <source>
        <dbReference type="ARBA" id="ARBA00015210"/>
    </source>
</evidence>
<dbReference type="PRINTS" id="PR00195">
    <property type="entry name" value="DYNAMIN"/>
</dbReference>
<keyword evidence="22" id="KW-0576">Peroxisome</keyword>
<keyword evidence="16" id="KW-0333">Golgi apparatus</keyword>
<dbReference type="SMART" id="SM00053">
    <property type="entry name" value="DYNc"/>
    <property type="match status" value="1"/>
</dbReference>
<protein>
    <recommendedName>
        <fullName evidence="10">Dynamin-1-like protein</fullName>
        <ecNumber evidence="8">3.6.5.5</ecNumber>
    </recommendedName>
    <alternativeName>
        <fullName evidence="9">Interferon-induced GTP-binding protein Mx</fullName>
    </alternativeName>
    <alternativeName>
        <fullName evidence="25">Interferon-inducible Mx protein</fullName>
    </alternativeName>
</protein>
<dbReference type="InterPro" id="IPR019762">
    <property type="entry name" value="Dynamin_GTPase_CS"/>
</dbReference>
<feature type="domain" description="Dynamin-type G" evidence="30">
    <location>
        <begin position="22"/>
        <end position="300"/>
    </location>
</feature>
<name>H2M4P9_ORYLA</name>
<evidence type="ECO:0000256" key="24">
    <source>
        <dbReference type="ARBA" id="ARBA00023329"/>
    </source>
</evidence>
<evidence type="ECO:0000256" key="14">
    <source>
        <dbReference type="ARBA" id="ARBA00022801"/>
    </source>
</evidence>
<dbReference type="Pfam" id="PF02212">
    <property type="entry name" value="GED"/>
    <property type="match status" value="1"/>
</dbReference>
<dbReference type="InterPro" id="IPR020850">
    <property type="entry name" value="GED_dom"/>
</dbReference>
<keyword evidence="12 27" id="KW-0547">Nucleotide-binding</keyword>
<dbReference type="PANTHER" id="PTHR11566">
    <property type="entry name" value="DYNAMIN"/>
    <property type="match status" value="1"/>
</dbReference>
<dbReference type="GeneID" id="101168415"/>
<keyword evidence="21" id="KW-0472">Membrane</keyword>
<evidence type="ECO:0000256" key="6">
    <source>
        <dbReference type="ARBA" id="ARBA00004555"/>
    </source>
</evidence>
<evidence type="ECO:0000259" key="30">
    <source>
        <dbReference type="PROSITE" id="PS51718"/>
    </source>
</evidence>
<evidence type="ECO:0000256" key="3">
    <source>
        <dbReference type="ARBA" id="ARBA00004432"/>
    </source>
</evidence>
<evidence type="ECO:0000313" key="31">
    <source>
        <dbReference type="Ensembl" id="ENSORLP00000013418.2"/>
    </source>
</evidence>
<dbReference type="Ensembl" id="ENSORLT00000013419.2">
    <property type="protein sequence ID" value="ENSORLP00000013418.2"/>
    <property type="gene ID" value="ENSORLG00000010705.2"/>
</dbReference>
<dbReference type="RefSeq" id="XP_020569690.1">
    <property type="nucleotide sequence ID" value="XM_020714031.1"/>
</dbReference>
<comment type="similarity">
    <text evidence="27">Belongs to the TRAFAC class dynamin-like GTPase superfamily. Dynamin/Fzo/YdjA family.</text>
</comment>
<dbReference type="InterPro" id="IPR030381">
    <property type="entry name" value="G_DYNAMIN_dom"/>
</dbReference>
<dbReference type="SMART" id="SM00302">
    <property type="entry name" value="GED"/>
    <property type="match status" value="1"/>
</dbReference>
<evidence type="ECO:0000256" key="13">
    <source>
        <dbReference type="ARBA" id="ARBA00022787"/>
    </source>
</evidence>
<dbReference type="Proteomes" id="UP000001038">
    <property type="component" value="Chromosome 23"/>
</dbReference>
<dbReference type="InterPro" id="IPR003130">
    <property type="entry name" value="GED"/>
</dbReference>
<evidence type="ECO:0000256" key="23">
    <source>
        <dbReference type="ARBA" id="ARBA00023176"/>
    </source>
</evidence>
<comment type="subcellular location">
    <subcellularLocation>
        <location evidence="5">Cytoplasm</location>
        <location evidence="5">Cytosol</location>
    </subcellularLocation>
    <subcellularLocation>
        <location evidence="3">Cytoplasmic vesicle</location>
        <location evidence="3">Secretory vesicle</location>
        <location evidence="3">Synaptic vesicle membrane</location>
    </subcellularLocation>
    <subcellularLocation>
        <location evidence="1">Endomembrane system</location>
        <topology evidence="1">Peripheral membrane protein</topology>
    </subcellularLocation>
    <subcellularLocation>
        <location evidence="6">Golgi apparatus</location>
    </subcellularLocation>
    <subcellularLocation>
        <location evidence="7">Membrane</location>
        <location evidence="7">Clathrin-coated pit</location>
    </subcellularLocation>
    <subcellularLocation>
        <location evidence="4">Mitochondrion outer membrane</location>
        <topology evidence="4">Peripheral membrane protein</topology>
    </subcellularLocation>
    <subcellularLocation>
        <location evidence="2">Peroxisome</location>
    </subcellularLocation>
</comment>
<evidence type="ECO:0000256" key="11">
    <source>
        <dbReference type="ARBA" id="ARBA00022490"/>
    </source>
</evidence>
<dbReference type="Bgee" id="ENSORLG00000010705">
    <property type="expression patterns" value="Expressed in brain and 14 other cell types or tissues"/>
</dbReference>
<dbReference type="GO" id="GO:0005794">
    <property type="term" value="C:Golgi apparatus"/>
    <property type="evidence" value="ECO:0007669"/>
    <property type="project" value="UniProtKB-SubCell"/>
</dbReference>
<evidence type="ECO:0000256" key="4">
    <source>
        <dbReference type="ARBA" id="ARBA00004450"/>
    </source>
</evidence>
<keyword evidence="14" id="KW-0378">Hydrolase</keyword>
<organism evidence="31 32">
    <name type="scientific">Oryzias latipes</name>
    <name type="common">Japanese rice fish</name>
    <name type="synonym">Japanese killifish</name>
    <dbReference type="NCBI Taxonomy" id="8090"/>
    <lineage>
        <taxon>Eukaryota</taxon>
        <taxon>Metazoa</taxon>
        <taxon>Chordata</taxon>
        <taxon>Craniata</taxon>
        <taxon>Vertebrata</taxon>
        <taxon>Euteleostomi</taxon>
        <taxon>Actinopterygii</taxon>
        <taxon>Neopterygii</taxon>
        <taxon>Teleostei</taxon>
        <taxon>Neoteleostei</taxon>
        <taxon>Acanthomorphata</taxon>
        <taxon>Ovalentaria</taxon>
        <taxon>Atherinomorphae</taxon>
        <taxon>Beloniformes</taxon>
        <taxon>Adrianichthyidae</taxon>
        <taxon>Oryziinae</taxon>
        <taxon>Oryzias</taxon>
    </lineage>
</organism>
<keyword evidence="23" id="KW-0168">Coated pit</keyword>
<sequence length="681" mass="75774">METLIPVINKLQDVFNTVGADIIQLPQIAVVGTQSSGKSSVLESLVGRDLLPRGTGVVTRRPLILQLVHVDAGDARNNEDGGKEVQEWGKFLHTKSKIFTDFDEIRLEIEQETERISGNNKGISEEPIHLKIFSPFVVNLTLVDLPGITKVPVGDQPQDIEIQIRDLILKHISNPNCIILAVTAANTDMATSEALKVAREVDPDGRRTLAVVTKLDLMDAGTDAMDVLMGRVIPVKLGLIGVVNRSQLDINNKKCVADAIRDEQAFLQKKYPSLANRNGTKYLAKTLNRLLMHHIRDCLPELKTRINVLAAQYQSLLSSYGEPVEDASATLLQLITKFATEYCNTIEGTAKYIETAELCGGARICYIFHETFGRTLESVDPLGGLTTIDILTAIRNATGPRPSLFVPEISFELLVKKQVKRLEEPSLRCVELVHEEMQRIIQHCSNYSTQELQRFPKLHEAIVEVVTSLLRKRLPITNEMVHNLVAIELAYINTKHPDFADACGVMNNNIEEQRRNRMRELPAAVPRDKAPAAGPQGEQDGTGNWRGMLKKGEEAPASGPGTPLKGAVNLLDVPVPVARKLSSREQRDCEVIERLIKSYFLIVRKNIQDSVPKAVMHFLVNHVKDSLQSELVGQLYKSGLLTDLLTESEDMAQRRKEAADMLQALQRASQVIAEIRETHLW</sequence>
<evidence type="ECO:0000256" key="25">
    <source>
        <dbReference type="ARBA" id="ARBA00031810"/>
    </source>
</evidence>
<dbReference type="PANTHER" id="PTHR11566:SF39">
    <property type="entry name" value="DYNAMIN-1-LIKE PROTEIN"/>
    <property type="match status" value="1"/>
</dbReference>
<dbReference type="InterPro" id="IPR001401">
    <property type="entry name" value="Dynamin_GTPase"/>
</dbReference>
<dbReference type="EC" id="3.6.5.5" evidence="8"/>
<dbReference type="GO" id="GO:0005777">
    <property type="term" value="C:peroxisome"/>
    <property type="evidence" value="ECO:0007669"/>
    <property type="project" value="UniProtKB-SubCell"/>
</dbReference>
<feature type="region of interest" description="Disordered" evidence="28">
    <location>
        <begin position="525"/>
        <end position="565"/>
    </location>
</feature>
<dbReference type="CDD" id="cd08771">
    <property type="entry name" value="DLP_1"/>
    <property type="match status" value="1"/>
</dbReference>
<keyword evidence="24" id="KW-0968">Cytoplasmic vesicle</keyword>
<evidence type="ECO:0000256" key="12">
    <source>
        <dbReference type="ARBA" id="ARBA00022741"/>
    </source>
</evidence>
<evidence type="ECO:0000256" key="17">
    <source>
        <dbReference type="ARBA" id="ARBA00023108"/>
    </source>
</evidence>
<evidence type="ECO:0000313" key="32">
    <source>
        <dbReference type="Proteomes" id="UP000001038"/>
    </source>
</evidence>
<evidence type="ECO:0000256" key="8">
    <source>
        <dbReference type="ARBA" id="ARBA00011980"/>
    </source>
</evidence>
<dbReference type="PROSITE" id="PS00410">
    <property type="entry name" value="G_DYNAMIN_1"/>
    <property type="match status" value="1"/>
</dbReference>
<evidence type="ECO:0000256" key="7">
    <source>
        <dbReference type="ARBA" id="ARBA00004600"/>
    </source>
</evidence>
<dbReference type="Pfam" id="PF01031">
    <property type="entry name" value="Dynamin_M"/>
    <property type="match status" value="1"/>
</dbReference>
<evidence type="ECO:0000256" key="27">
    <source>
        <dbReference type="RuleBase" id="RU003932"/>
    </source>
</evidence>
<dbReference type="InterPro" id="IPR027417">
    <property type="entry name" value="P-loop_NTPase"/>
</dbReference>
<dbReference type="InterPro" id="IPR045063">
    <property type="entry name" value="Dynamin_N"/>
</dbReference>
<reference evidence="31" key="2">
    <citation type="submission" date="2025-08" db="UniProtKB">
        <authorList>
            <consortium name="Ensembl"/>
        </authorList>
    </citation>
    <scope>IDENTIFICATION</scope>
    <source>
        <strain evidence="31">Hd-rR</strain>
    </source>
</reference>
<evidence type="ECO:0000256" key="10">
    <source>
        <dbReference type="ARBA" id="ARBA00018833"/>
    </source>
</evidence>
<keyword evidence="17" id="KW-0090">Biological rhythms</keyword>
<evidence type="ECO:0000256" key="19">
    <source>
        <dbReference type="ARBA" id="ARBA00023128"/>
    </source>
</evidence>
<dbReference type="FunFam" id="1.20.120.1240:FF:000001">
    <property type="entry name" value="Dynamin 1 like"/>
    <property type="match status" value="1"/>
</dbReference>
<feature type="domain" description="GED" evidence="29">
    <location>
        <begin position="589"/>
        <end position="680"/>
    </location>
</feature>
<reference evidence="31" key="3">
    <citation type="submission" date="2025-09" db="UniProtKB">
        <authorList>
            <consortium name="Ensembl"/>
        </authorList>
    </citation>
    <scope>IDENTIFICATION</scope>
    <source>
        <strain evidence="31">Hd-rR</strain>
    </source>
</reference>
<evidence type="ECO:0000256" key="16">
    <source>
        <dbReference type="ARBA" id="ARBA00023034"/>
    </source>
</evidence>
<dbReference type="SUPFAM" id="SSF52540">
    <property type="entry name" value="P-loop containing nucleoside triphosphate hydrolases"/>
    <property type="match status" value="1"/>
</dbReference>
<dbReference type="FunFam" id="3.40.50.300:FF:000172">
    <property type="entry name" value="Dynamin-1-like protein isoform 1"/>
    <property type="match status" value="1"/>
</dbReference>
<evidence type="ECO:0000256" key="5">
    <source>
        <dbReference type="ARBA" id="ARBA00004514"/>
    </source>
</evidence>
<keyword evidence="18" id="KW-0446">Lipid-binding</keyword>
<dbReference type="GO" id="GO:0005905">
    <property type="term" value="C:clathrin-coated pit"/>
    <property type="evidence" value="ECO:0007669"/>
    <property type="project" value="UniProtKB-SubCell"/>
</dbReference>
<dbReference type="GO" id="GO:0048511">
    <property type="term" value="P:rhythmic process"/>
    <property type="evidence" value="ECO:0007669"/>
    <property type="project" value="UniProtKB-KW"/>
</dbReference>
<evidence type="ECO:0000256" key="18">
    <source>
        <dbReference type="ARBA" id="ARBA00023121"/>
    </source>
</evidence>
<accession>H2M4P9</accession>
<proteinExistence type="inferred from homology"/>